<protein>
    <submittedName>
        <fullName evidence="1">Uncharacterized protein</fullName>
    </submittedName>
</protein>
<organism evidence="1 2">
    <name type="scientific">Peptoclostridium acidaminophilum DSM 3953</name>
    <dbReference type="NCBI Taxonomy" id="1286171"/>
    <lineage>
        <taxon>Bacteria</taxon>
        <taxon>Bacillati</taxon>
        <taxon>Bacillota</taxon>
        <taxon>Clostridia</taxon>
        <taxon>Peptostreptococcales</taxon>
        <taxon>Peptoclostridiaceae</taxon>
        <taxon>Peptoclostridium</taxon>
    </lineage>
</organism>
<dbReference type="EMBL" id="CP007453">
    <property type="protein sequence ID" value="AHM58266.1"/>
    <property type="molecule type" value="Genomic_DNA"/>
</dbReference>
<dbReference type="KEGG" id="eac:EAL2_808p07630"/>
<keyword evidence="2" id="KW-1185">Reference proteome</keyword>
<proteinExistence type="predicted"/>
<dbReference type="Proteomes" id="UP000019591">
    <property type="component" value="Plasmid EAL2_808p"/>
</dbReference>
<accession>W8UC20</accession>
<dbReference type="AlphaFoldDB" id="W8UC20"/>
<keyword evidence="1" id="KW-0614">Plasmid</keyword>
<name>W8UC20_PEPAC</name>
<evidence type="ECO:0000313" key="1">
    <source>
        <dbReference type="EMBL" id="AHM58266.1"/>
    </source>
</evidence>
<reference evidence="1 2" key="1">
    <citation type="journal article" date="2014" name="Genome Announc.">
        <title>Complete Genome Sequence of Amino Acid-Utilizing Eubacterium acidaminophilum al-2 (DSM 3953).</title>
        <authorList>
            <person name="Poehlein A."/>
            <person name="Andreesen J.R."/>
            <person name="Daniel R."/>
        </authorList>
    </citation>
    <scope>NUCLEOTIDE SEQUENCE [LARGE SCALE GENOMIC DNA]</scope>
    <source>
        <strain evidence="1 2">DSM 3953</strain>
        <plasmid evidence="2">Plasmid EAL2_808p</plasmid>
    </source>
</reference>
<dbReference type="HOGENOM" id="CLU_3328024_0_0_9"/>
<dbReference type="PATRIC" id="fig|1286171.3.peg.2951"/>
<sequence>MDIKLDTNETLKEATKSVFNVSKKKGYAGYSVGYLANT</sequence>
<gene>
    <name evidence="1" type="ORF">EAL2_808p07630</name>
</gene>
<evidence type="ECO:0000313" key="2">
    <source>
        <dbReference type="Proteomes" id="UP000019591"/>
    </source>
</evidence>
<geneLocation type="plasmid" evidence="1 2">
    <name>EAL2_808p</name>
</geneLocation>